<dbReference type="Proteomes" id="UP000215914">
    <property type="component" value="Chromosome 9"/>
</dbReference>
<name>A0A251U0M8_HELAN</name>
<evidence type="ECO:0000313" key="3">
    <source>
        <dbReference type="Proteomes" id="UP000215914"/>
    </source>
</evidence>
<reference evidence="1 3" key="1">
    <citation type="journal article" date="2017" name="Nature">
        <title>The sunflower genome provides insights into oil metabolism, flowering and Asterid evolution.</title>
        <authorList>
            <person name="Badouin H."/>
            <person name="Gouzy J."/>
            <person name="Grassa C.J."/>
            <person name="Murat F."/>
            <person name="Staton S.E."/>
            <person name="Cottret L."/>
            <person name="Lelandais-Briere C."/>
            <person name="Owens G.L."/>
            <person name="Carrere S."/>
            <person name="Mayjonade B."/>
            <person name="Legrand L."/>
            <person name="Gill N."/>
            <person name="Kane N.C."/>
            <person name="Bowers J.E."/>
            <person name="Hubner S."/>
            <person name="Bellec A."/>
            <person name="Berard A."/>
            <person name="Berges H."/>
            <person name="Blanchet N."/>
            <person name="Boniface M.C."/>
            <person name="Brunel D."/>
            <person name="Catrice O."/>
            <person name="Chaidir N."/>
            <person name="Claudel C."/>
            <person name="Donnadieu C."/>
            <person name="Faraut T."/>
            <person name="Fievet G."/>
            <person name="Helmstetter N."/>
            <person name="King M."/>
            <person name="Knapp S.J."/>
            <person name="Lai Z."/>
            <person name="Le Paslier M.C."/>
            <person name="Lippi Y."/>
            <person name="Lorenzon L."/>
            <person name="Mandel J.R."/>
            <person name="Marage G."/>
            <person name="Marchand G."/>
            <person name="Marquand E."/>
            <person name="Bret-Mestries E."/>
            <person name="Morien E."/>
            <person name="Nambeesan S."/>
            <person name="Nguyen T."/>
            <person name="Pegot-Espagnet P."/>
            <person name="Pouilly N."/>
            <person name="Raftis F."/>
            <person name="Sallet E."/>
            <person name="Schiex T."/>
            <person name="Thomas J."/>
            <person name="Vandecasteele C."/>
            <person name="Vares D."/>
            <person name="Vear F."/>
            <person name="Vautrin S."/>
            <person name="Crespi M."/>
            <person name="Mangin B."/>
            <person name="Burke J.M."/>
            <person name="Salse J."/>
            <person name="Munos S."/>
            <person name="Vincourt P."/>
            <person name="Rieseberg L.H."/>
            <person name="Langlade N.B."/>
        </authorList>
    </citation>
    <scope>NUCLEOTIDE SEQUENCE [LARGE SCALE GENOMIC DNA]</scope>
    <source>
        <strain evidence="3">cv. SF193</strain>
        <tissue evidence="1">Leaves</tissue>
    </source>
</reference>
<dbReference type="EMBL" id="MNCJ02000326">
    <property type="protein sequence ID" value="KAF5780367.1"/>
    <property type="molecule type" value="Genomic_DNA"/>
</dbReference>
<sequence length="110" mass="12751">MLIYTLPVLSLCSEANGKVLYWRPGFVTSWFFILFMMLPDIGEAWGVDFSQFRGAKTYISKNFYTKVLFITLRVEKFGDTKVLFITLCVEKFGGTLRPCCRMLICLIPKR</sequence>
<dbReference type="Gramene" id="mRNA:HanXRQr2_Chr11g0471071">
    <property type="protein sequence ID" value="mRNA:HanXRQr2_Chr11g0471071"/>
    <property type="gene ID" value="HanXRQr2_Chr11g0471071"/>
</dbReference>
<organism evidence="2 3">
    <name type="scientific">Helianthus annuus</name>
    <name type="common">Common sunflower</name>
    <dbReference type="NCBI Taxonomy" id="4232"/>
    <lineage>
        <taxon>Eukaryota</taxon>
        <taxon>Viridiplantae</taxon>
        <taxon>Streptophyta</taxon>
        <taxon>Embryophyta</taxon>
        <taxon>Tracheophyta</taxon>
        <taxon>Spermatophyta</taxon>
        <taxon>Magnoliopsida</taxon>
        <taxon>eudicotyledons</taxon>
        <taxon>Gunneridae</taxon>
        <taxon>Pentapetalae</taxon>
        <taxon>asterids</taxon>
        <taxon>campanulids</taxon>
        <taxon>Asterales</taxon>
        <taxon>Asteraceae</taxon>
        <taxon>Asteroideae</taxon>
        <taxon>Heliantheae alliance</taxon>
        <taxon>Heliantheae</taxon>
        <taxon>Helianthus</taxon>
    </lineage>
</organism>
<evidence type="ECO:0000313" key="2">
    <source>
        <dbReference type="EMBL" id="OTG16734.1"/>
    </source>
</evidence>
<reference evidence="1" key="3">
    <citation type="submission" date="2020-06" db="EMBL/GenBank/DDBJ databases">
        <title>Helianthus annuus Genome sequencing and assembly Release 2.</title>
        <authorList>
            <person name="Gouzy J."/>
            <person name="Langlade N."/>
            <person name="Munos S."/>
        </authorList>
    </citation>
    <scope>NUCLEOTIDE SEQUENCE</scope>
    <source>
        <tissue evidence="1">Leaves</tissue>
    </source>
</reference>
<proteinExistence type="predicted"/>
<dbReference type="InParanoid" id="A0A251U0M8"/>
<accession>A0A251U0M8</accession>
<keyword evidence="3" id="KW-1185">Reference proteome</keyword>
<reference evidence="2" key="2">
    <citation type="submission" date="2017-02" db="EMBL/GenBank/DDBJ databases">
        <title>Sunflower complete genome.</title>
        <authorList>
            <person name="Langlade N."/>
            <person name="Munos S."/>
        </authorList>
    </citation>
    <scope>NUCLEOTIDE SEQUENCE [LARGE SCALE GENOMIC DNA]</scope>
    <source>
        <tissue evidence="2">Leaves</tissue>
    </source>
</reference>
<evidence type="ECO:0000313" key="1">
    <source>
        <dbReference type="EMBL" id="KAF5780367.1"/>
    </source>
</evidence>
<gene>
    <name evidence="2" type="ORF">HannXRQ_Chr09g0274641</name>
    <name evidence="1" type="ORF">HanXRQr2_Chr11g0471071</name>
</gene>
<protein>
    <submittedName>
        <fullName evidence="2">Uncharacterized protein</fullName>
    </submittedName>
</protein>
<dbReference type="AlphaFoldDB" id="A0A251U0M8"/>
<dbReference type="EMBL" id="CM007898">
    <property type="protein sequence ID" value="OTG16734.1"/>
    <property type="molecule type" value="Genomic_DNA"/>
</dbReference>